<dbReference type="GO" id="GO:0016702">
    <property type="term" value="F:oxidoreductase activity, acting on single donors with incorporation of molecular oxygen, incorporation of two atoms of oxygen"/>
    <property type="evidence" value="ECO:0007669"/>
    <property type="project" value="InterPro"/>
</dbReference>
<reference evidence="2" key="2">
    <citation type="submission" date="2017-10" db="EMBL/GenBank/DDBJ databases">
        <authorList>
            <person name="Enke T.N."/>
            <person name="Cordero O.X."/>
        </authorList>
    </citation>
    <scope>NUCLEOTIDE SEQUENCE</scope>
    <source>
        <strain evidence="2">4G03</strain>
    </source>
</reference>
<dbReference type="EMBL" id="JAUYVU010000004">
    <property type="protein sequence ID" value="MDP2541165.1"/>
    <property type="molecule type" value="Genomic_DNA"/>
</dbReference>
<evidence type="ECO:0000313" key="1">
    <source>
        <dbReference type="EMBL" id="MDP2541165.1"/>
    </source>
</evidence>
<accession>A0A2G1BZ45</accession>
<organism evidence="2 3">
    <name type="scientific">Tenacibaculum discolor</name>
    <dbReference type="NCBI Taxonomy" id="361581"/>
    <lineage>
        <taxon>Bacteria</taxon>
        <taxon>Pseudomonadati</taxon>
        <taxon>Bacteroidota</taxon>
        <taxon>Flavobacteriia</taxon>
        <taxon>Flavobacteriales</taxon>
        <taxon>Flavobacteriaceae</taxon>
        <taxon>Tenacibaculum</taxon>
    </lineage>
</organism>
<dbReference type="RefSeq" id="WP_099214008.1">
    <property type="nucleotide sequence ID" value="NZ_JAUYVU010000004.1"/>
</dbReference>
<keyword evidence="2" id="KW-0560">Oxidoreductase</keyword>
<dbReference type="EMBL" id="PDUU01000002">
    <property type="protein sequence ID" value="PHN98875.1"/>
    <property type="molecule type" value="Genomic_DNA"/>
</dbReference>
<comment type="caution">
    <text evidence="2">The sequence shown here is derived from an EMBL/GenBank/DDBJ whole genome shotgun (WGS) entry which is preliminary data.</text>
</comment>
<dbReference type="Proteomes" id="UP000222163">
    <property type="component" value="Unassembled WGS sequence"/>
</dbReference>
<evidence type="ECO:0000313" key="4">
    <source>
        <dbReference type="Proteomes" id="UP001242342"/>
    </source>
</evidence>
<dbReference type="SUPFAM" id="SSF49482">
    <property type="entry name" value="Aromatic compound dioxygenase"/>
    <property type="match status" value="1"/>
</dbReference>
<dbReference type="PROSITE" id="PS51257">
    <property type="entry name" value="PROKAR_LIPOPROTEIN"/>
    <property type="match status" value="1"/>
</dbReference>
<protein>
    <submittedName>
        <fullName evidence="2">Intradiol ring-cleavage dioxygenase</fullName>
    </submittedName>
</protein>
<dbReference type="PANTHER" id="PTHR33711:SF10">
    <property type="entry name" value="INTRADIOL RING-CLEAVAGE DIOXYGENASES DOMAIN-CONTAINING PROTEIN"/>
    <property type="match status" value="1"/>
</dbReference>
<evidence type="ECO:0000313" key="3">
    <source>
        <dbReference type="Proteomes" id="UP000222163"/>
    </source>
</evidence>
<name>A0A2G1BZ45_9FLAO</name>
<dbReference type="InterPro" id="IPR050770">
    <property type="entry name" value="Intradiol_RC_Dioxygenase"/>
</dbReference>
<keyword evidence="2" id="KW-0223">Dioxygenase</keyword>
<gene>
    <name evidence="2" type="ORF">CSC81_01435</name>
    <name evidence="1" type="ORF">Q8W23_06705</name>
</gene>
<dbReference type="Gene3D" id="2.60.130.10">
    <property type="entry name" value="Aromatic compound dioxygenase"/>
    <property type="match status" value="1"/>
</dbReference>
<evidence type="ECO:0000313" key="2">
    <source>
        <dbReference type="EMBL" id="PHN98875.1"/>
    </source>
</evidence>
<dbReference type="PANTHER" id="PTHR33711">
    <property type="entry name" value="DIOXYGENASE, PUTATIVE (AFU_ORTHOLOGUE AFUA_2G02910)-RELATED"/>
    <property type="match status" value="1"/>
</dbReference>
<dbReference type="GO" id="GO:0005506">
    <property type="term" value="F:iron ion binding"/>
    <property type="evidence" value="ECO:0007669"/>
    <property type="project" value="InterPro"/>
</dbReference>
<dbReference type="Proteomes" id="UP001242342">
    <property type="component" value="Unassembled WGS sequence"/>
</dbReference>
<reference evidence="2 3" key="1">
    <citation type="journal article" date="2016" name="Nat. Commun.">
        <title>Microbial interactions lead to rapid micro-scale successions on model marine particles.</title>
        <authorList>
            <person name="Datta M.S."/>
            <person name="Sliwerska E."/>
            <person name="Gore J."/>
            <person name="Polz M.F."/>
            <person name="Cordero O.X."/>
        </authorList>
    </citation>
    <scope>NUCLEOTIDE SEQUENCE [LARGE SCALE GENOMIC DNA]</scope>
    <source>
        <strain evidence="2 3">4G03</strain>
    </source>
</reference>
<proteinExistence type="predicted"/>
<dbReference type="AlphaFoldDB" id="A0A2G1BZ45"/>
<keyword evidence="4" id="KW-1185">Reference proteome</keyword>
<dbReference type="InterPro" id="IPR015889">
    <property type="entry name" value="Intradiol_dOase_core"/>
</dbReference>
<sequence>MYLSKHKTLKHYLGALFLTLIITSCKGQTQTNIERNVGGGCQDCKALLDYKMLNITPKSVDTLPGFHKNEPKLKITGTAFKKDGKTPAENVILYIYHTDRNGIYQPSDKPVGWEKRHGQYRNWLKTGNDGKFTFYTFRPASYPNTQEPEHIHIYVKEPNTVPYYIDSYQFESDPALTEEKKQSEKNRGGSGIIQLKKEDGIWTANRDLILGLNIPDYE</sequence>
<reference evidence="1 4" key="3">
    <citation type="submission" date="2023-07" db="EMBL/GenBank/DDBJ databases">
        <title>Genome content predicts the carbon catabolic preferences of heterotrophic bacteria.</title>
        <authorList>
            <person name="Gralka M."/>
        </authorList>
    </citation>
    <scope>NUCLEOTIDE SEQUENCE [LARGE SCALE GENOMIC DNA]</scope>
    <source>
        <strain evidence="1 4">4G03</strain>
    </source>
</reference>